<evidence type="ECO:0000313" key="1">
    <source>
        <dbReference type="EMBL" id="AZN71505.1"/>
    </source>
</evidence>
<organism evidence="1 2">
    <name type="scientific">Georhizobium profundi</name>
    <dbReference type="NCBI Taxonomy" id="2341112"/>
    <lineage>
        <taxon>Bacteria</taxon>
        <taxon>Pseudomonadati</taxon>
        <taxon>Pseudomonadota</taxon>
        <taxon>Alphaproteobacteria</taxon>
        <taxon>Hyphomicrobiales</taxon>
        <taxon>Rhizobiaceae</taxon>
        <taxon>Georhizobium</taxon>
    </lineage>
</organism>
<evidence type="ECO:0000313" key="2">
    <source>
        <dbReference type="Proteomes" id="UP000268192"/>
    </source>
</evidence>
<dbReference type="Proteomes" id="UP000268192">
    <property type="component" value="Chromosome"/>
</dbReference>
<dbReference type="RefSeq" id="WP_126009817.1">
    <property type="nucleotide sequence ID" value="NZ_CP032509.1"/>
</dbReference>
<accession>A0A3Q8XQ60</accession>
<dbReference type="OrthoDB" id="8420607at2"/>
<reference evidence="1 2" key="1">
    <citation type="submission" date="2018-09" db="EMBL/GenBank/DDBJ databases">
        <title>Marinorhizobium profundi gen. nov., sp. nov., isolated from a deep-sea sediment sample from the New Britain Trench and proposal of Marinorhizobiaceae fam. nov. in the order Rhizobiales of the class Alphaproteobacteria.</title>
        <authorList>
            <person name="Cao J."/>
        </authorList>
    </citation>
    <scope>NUCLEOTIDE SEQUENCE [LARGE SCALE GENOMIC DNA]</scope>
    <source>
        <strain evidence="1 2">WS11</strain>
    </source>
</reference>
<proteinExistence type="predicted"/>
<sequence>MTSPLTPNQHVAVTSYALADGENLKDRLAADWRDGRSEGELQRSRNSHGPAWLAIYSLADWPKRMFSVGARLDPQPDCAMEAAECRLLIHAYGKNPERLRRRARRARQGIRGVDLPADFPQRMGA</sequence>
<protein>
    <submittedName>
        <fullName evidence="1">Uncharacterized protein</fullName>
    </submittedName>
</protein>
<dbReference type="KEGG" id="abaw:D5400_09705"/>
<keyword evidence="2" id="KW-1185">Reference proteome</keyword>
<name>A0A3Q8XQ60_9HYPH</name>
<gene>
    <name evidence="1" type="ORF">D5400_09705</name>
</gene>
<dbReference type="AlphaFoldDB" id="A0A3Q8XQ60"/>
<dbReference type="EMBL" id="CP032509">
    <property type="protein sequence ID" value="AZN71505.1"/>
    <property type="molecule type" value="Genomic_DNA"/>
</dbReference>